<dbReference type="GO" id="GO:0005576">
    <property type="term" value="C:extracellular region"/>
    <property type="evidence" value="ECO:0007669"/>
    <property type="project" value="UniProtKB-SubCell"/>
</dbReference>
<dbReference type="Gene3D" id="2.30.130.100">
    <property type="match status" value="1"/>
</dbReference>
<keyword evidence="2 6" id="KW-0964">Secreted</keyword>
<evidence type="ECO:0000256" key="8">
    <source>
        <dbReference type="SAM" id="SignalP"/>
    </source>
</evidence>
<keyword evidence="5 6" id="KW-0325">Glycoprotein</keyword>
<comment type="subcellular location">
    <subcellularLocation>
        <location evidence="1 6">Secreted</location>
    </subcellularLocation>
</comment>
<evidence type="ECO:0000256" key="2">
    <source>
        <dbReference type="ARBA" id="ARBA00022525"/>
    </source>
</evidence>
<comment type="function">
    <text evidence="6">Salivary chemokine-binding protein which binds to host chemokines.</text>
</comment>
<proteinExistence type="evidence at transcript level"/>
<reference evidence="9" key="1">
    <citation type="journal article" date="2011" name="PLoS ONE">
        <title>A deep insight into the sialotranscriptome of the gulf coast tick, Amblyomma maculatum.</title>
        <authorList>
            <person name="Karim S."/>
            <person name="Singh P."/>
            <person name="Ribeiro J.M."/>
        </authorList>
    </citation>
    <scope>NUCLEOTIDE SEQUENCE</scope>
    <source>
        <tissue evidence="9">Salivary gland</tissue>
    </source>
</reference>
<keyword evidence="3 6" id="KW-0732">Signal</keyword>
<feature type="signal peptide" evidence="8">
    <location>
        <begin position="1"/>
        <end position="19"/>
    </location>
</feature>
<evidence type="ECO:0000256" key="3">
    <source>
        <dbReference type="ARBA" id="ARBA00022729"/>
    </source>
</evidence>
<evidence type="ECO:0000256" key="4">
    <source>
        <dbReference type="ARBA" id="ARBA00023157"/>
    </source>
</evidence>
<organism evidence="9">
    <name type="scientific">Amblyomma maculatum</name>
    <name type="common">Gulf Coast tick</name>
    <dbReference type="NCBI Taxonomy" id="34609"/>
    <lineage>
        <taxon>Eukaryota</taxon>
        <taxon>Metazoa</taxon>
        <taxon>Ecdysozoa</taxon>
        <taxon>Arthropoda</taxon>
        <taxon>Chelicerata</taxon>
        <taxon>Arachnida</taxon>
        <taxon>Acari</taxon>
        <taxon>Parasitiformes</taxon>
        <taxon>Ixodida</taxon>
        <taxon>Ixodoidea</taxon>
        <taxon>Ixodidae</taxon>
        <taxon>Amblyomminae</taxon>
        <taxon>Amblyomma</taxon>
    </lineage>
</organism>
<feature type="chain" id="PRO_5003447343" description="Evasin" evidence="8">
    <location>
        <begin position="20"/>
        <end position="145"/>
    </location>
</feature>
<dbReference type="InterPro" id="IPR045797">
    <property type="entry name" value="EVA_Class_A"/>
</dbReference>
<dbReference type="AlphaFoldDB" id="G3ML31"/>
<name>G3ML31_AMBMU</name>
<sequence>MQFAGIFVLIVGFASFAASKESVPPAEGCGEDTSTSTPRPPAKKEYGYYRDSKGCLHYILQSGNGHYPAKCFKTCNGKNVTYRGFPRCMQLVKNPFEERQDTRTAQTSYCKVGRCLLRHCILGPYTQRCFVPNNITDEENHDRAE</sequence>
<evidence type="ECO:0000256" key="7">
    <source>
        <dbReference type="SAM" id="MobiDB-lite"/>
    </source>
</evidence>
<dbReference type="EMBL" id="JO842582">
    <property type="protein sequence ID" value="AEO34199.1"/>
    <property type="molecule type" value="mRNA"/>
</dbReference>
<evidence type="ECO:0000256" key="1">
    <source>
        <dbReference type="ARBA" id="ARBA00004613"/>
    </source>
</evidence>
<evidence type="ECO:0000256" key="6">
    <source>
        <dbReference type="RuleBase" id="RU369006"/>
    </source>
</evidence>
<accession>G3ML31</accession>
<dbReference type="GO" id="GO:0019957">
    <property type="term" value="F:C-C chemokine binding"/>
    <property type="evidence" value="ECO:0007669"/>
    <property type="project" value="InterPro"/>
</dbReference>
<keyword evidence="4 6" id="KW-1015">Disulfide bond</keyword>
<feature type="region of interest" description="Disordered" evidence="7">
    <location>
        <begin position="22"/>
        <end position="43"/>
    </location>
</feature>
<evidence type="ECO:0000313" key="9">
    <source>
        <dbReference type="EMBL" id="AEO34199.1"/>
    </source>
</evidence>
<evidence type="ECO:0000256" key="5">
    <source>
        <dbReference type="ARBA" id="ARBA00023180"/>
    </source>
</evidence>
<dbReference type="Pfam" id="PF19429">
    <property type="entry name" value="EVA_Class_A"/>
    <property type="match status" value="1"/>
</dbReference>
<protein>
    <recommendedName>
        <fullName evidence="6">Evasin</fullName>
    </recommendedName>
</protein>